<comment type="similarity">
    <text evidence="1 2">Belongs to the phD/YefM antitoxin family.</text>
</comment>
<dbReference type="RefSeq" id="WP_015160647.1">
    <property type="nucleotide sequence ID" value="NC_019697.1"/>
</dbReference>
<dbReference type="InterPro" id="IPR036165">
    <property type="entry name" value="YefM-like_sf"/>
</dbReference>
<name>K9UJ92_CHAP6</name>
<gene>
    <name evidence="3" type="ORF">Cha6605_3531</name>
</gene>
<dbReference type="STRING" id="1173020.Cha6605_3531"/>
<dbReference type="Proteomes" id="UP000010366">
    <property type="component" value="Chromosome"/>
</dbReference>
<dbReference type="KEGG" id="cmp:Cha6605_3531"/>
<evidence type="ECO:0000256" key="2">
    <source>
        <dbReference type="RuleBase" id="RU362080"/>
    </source>
</evidence>
<dbReference type="eggNOG" id="COG2161">
    <property type="taxonomic scope" value="Bacteria"/>
</dbReference>
<evidence type="ECO:0000256" key="1">
    <source>
        <dbReference type="ARBA" id="ARBA00009981"/>
    </source>
</evidence>
<dbReference type="AlphaFoldDB" id="K9UJ92"/>
<organism evidence="3 4">
    <name type="scientific">Chamaesiphon minutus (strain ATCC 27169 / PCC 6605)</name>
    <dbReference type="NCBI Taxonomy" id="1173020"/>
    <lineage>
        <taxon>Bacteria</taxon>
        <taxon>Bacillati</taxon>
        <taxon>Cyanobacteriota</taxon>
        <taxon>Cyanophyceae</taxon>
        <taxon>Gomontiellales</taxon>
        <taxon>Chamaesiphonaceae</taxon>
        <taxon>Chamaesiphon</taxon>
    </lineage>
</organism>
<evidence type="ECO:0000313" key="4">
    <source>
        <dbReference type="Proteomes" id="UP000010366"/>
    </source>
</evidence>
<comment type="function">
    <text evidence="2">Antitoxin component of a type II toxin-antitoxin (TA) system.</text>
</comment>
<reference evidence="3 4" key="1">
    <citation type="submission" date="2012-05" db="EMBL/GenBank/DDBJ databases">
        <title>Finished chromosome of genome of Chamaesiphon sp. PCC 6605.</title>
        <authorList>
            <consortium name="US DOE Joint Genome Institute"/>
            <person name="Gugger M."/>
            <person name="Coursin T."/>
            <person name="Rippka R."/>
            <person name="Tandeau De Marsac N."/>
            <person name="Huntemann M."/>
            <person name="Wei C.-L."/>
            <person name="Han J."/>
            <person name="Detter J.C."/>
            <person name="Han C."/>
            <person name="Tapia R."/>
            <person name="Chen A."/>
            <person name="Kyrpides N."/>
            <person name="Mavromatis K."/>
            <person name="Markowitz V."/>
            <person name="Szeto E."/>
            <person name="Ivanova N."/>
            <person name="Pagani I."/>
            <person name="Pati A."/>
            <person name="Goodwin L."/>
            <person name="Nordberg H.P."/>
            <person name="Cantor M.N."/>
            <person name="Hua S.X."/>
            <person name="Woyke T."/>
            <person name="Kerfeld C.A."/>
        </authorList>
    </citation>
    <scope>NUCLEOTIDE SEQUENCE [LARGE SCALE GENOMIC DNA]</scope>
    <source>
        <strain evidence="4">ATCC 27169 / PCC 6605</strain>
    </source>
</reference>
<sequence length="104" mass="11629">MIYDANFMLNISRDINSLSNFKRNTASFIDRLKDTKSPLVLTINGVSELVVQSAEGYQQLLDRIEYLETTAGIRKGLDELVEGQSVAAIPALEELRSKLQQPKS</sequence>
<proteinExistence type="inferred from homology"/>
<dbReference type="InterPro" id="IPR006442">
    <property type="entry name" value="Antitoxin_Phd/YefM"/>
</dbReference>
<accession>K9UJ92</accession>
<protein>
    <recommendedName>
        <fullName evidence="2">Antitoxin</fullName>
    </recommendedName>
</protein>
<keyword evidence="4" id="KW-1185">Reference proteome</keyword>
<dbReference type="EMBL" id="CP003600">
    <property type="protein sequence ID" value="AFY94521.1"/>
    <property type="molecule type" value="Genomic_DNA"/>
</dbReference>
<dbReference type="Pfam" id="PF02604">
    <property type="entry name" value="PhdYeFM_antitox"/>
    <property type="match status" value="1"/>
</dbReference>
<evidence type="ECO:0000313" key="3">
    <source>
        <dbReference type="EMBL" id="AFY94521.1"/>
    </source>
</evidence>
<dbReference type="SUPFAM" id="SSF143120">
    <property type="entry name" value="YefM-like"/>
    <property type="match status" value="1"/>
</dbReference>
<dbReference type="HOGENOM" id="CLU_166037_3_0_3"/>